<organism evidence="6 7">
    <name type="scientific">Clupea harengus</name>
    <name type="common">Atlantic herring</name>
    <dbReference type="NCBI Taxonomy" id="7950"/>
    <lineage>
        <taxon>Eukaryota</taxon>
        <taxon>Metazoa</taxon>
        <taxon>Chordata</taxon>
        <taxon>Craniata</taxon>
        <taxon>Vertebrata</taxon>
        <taxon>Euteleostomi</taxon>
        <taxon>Actinopterygii</taxon>
        <taxon>Neopterygii</taxon>
        <taxon>Teleostei</taxon>
        <taxon>Clupei</taxon>
        <taxon>Clupeiformes</taxon>
        <taxon>Clupeoidei</taxon>
        <taxon>Clupeidae</taxon>
        <taxon>Clupea</taxon>
    </lineage>
</organism>
<accession>A0A8M1KSF6</accession>
<dbReference type="NCBIfam" id="TIGR01167">
    <property type="entry name" value="LPXTG_anchor"/>
    <property type="match status" value="1"/>
</dbReference>
<evidence type="ECO:0000313" key="6">
    <source>
        <dbReference type="Proteomes" id="UP000515152"/>
    </source>
</evidence>
<dbReference type="KEGG" id="char:105900818"/>
<gene>
    <name evidence="7" type="primary">fas</name>
</gene>
<dbReference type="Pfam" id="PF00531">
    <property type="entry name" value="Death"/>
    <property type="match status" value="1"/>
</dbReference>
<feature type="chain" id="PRO_5035475480" evidence="3">
    <location>
        <begin position="28"/>
        <end position="311"/>
    </location>
</feature>
<evidence type="ECO:0000256" key="3">
    <source>
        <dbReference type="SAM" id="SignalP"/>
    </source>
</evidence>
<dbReference type="PROSITE" id="PS50017">
    <property type="entry name" value="DEATH_DOMAIN"/>
    <property type="match status" value="1"/>
</dbReference>
<evidence type="ECO:0000259" key="5">
    <source>
        <dbReference type="PROSITE" id="PS50050"/>
    </source>
</evidence>
<keyword evidence="2" id="KW-0812">Transmembrane</keyword>
<dbReference type="GO" id="GO:0031265">
    <property type="term" value="C:CD95 death-inducing signaling complex"/>
    <property type="evidence" value="ECO:0007669"/>
    <property type="project" value="TreeGrafter"/>
</dbReference>
<keyword evidence="3" id="KW-0732">Signal</keyword>
<dbReference type="GO" id="GO:0045121">
    <property type="term" value="C:membrane raft"/>
    <property type="evidence" value="ECO:0007669"/>
    <property type="project" value="TreeGrafter"/>
</dbReference>
<dbReference type="GO" id="GO:0006924">
    <property type="term" value="P:activation-induced cell death of T cells"/>
    <property type="evidence" value="ECO:0007669"/>
    <property type="project" value="TreeGrafter"/>
</dbReference>
<feature type="repeat" description="TNFR-Cys" evidence="1">
    <location>
        <begin position="117"/>
        <end position="155"/>
    </location>
</feature>
<dbReference type="GO" id="GO:0097527">
    <property type="term" value="P:necroptotic signaling pathway"/>
    <property type="evidence" value="ECO:0007669"/>
    <property type="project" value="TreeGrafter"/>
</dbReference>
<keyword evidence="2" id="KW-1133">Transmembrane helix</keyword>
<dbReference type="GO" id="GO:0097049">
    <property type="term" value="P:motor neuron apoptotic process"/>
    <property type="evidence" value="ECO:0007669"/>
    <property type="project" value="TreeGrafter"/>
</dbReference>
<dbReference type="AlphaFoldDB" id="A0A8M1KSF6"/>
<dbReference type="OrthoDB" id="9949242at2759"/>
<feature type="signal peptide" evidence="3">
    <location>
        <begin position="1"/>
        <end position="27"/>
    </location>
</feature>
<name>A0A8M1KSF6_CLUHA</name>
<comment type="caution">
    <text evidence="1">Lacks conserved residue(s) required for the propagation of feature annotation.</text>
</comment>
<keyword evidence="2" id="KW-0472">Membrane</keyword>
<evidence type="ECO:0000256" key="2">
    <source>
        <dbReference type="SAM" id="Phobius"/>
    </source>
</evidence>
<dbReference type="GO" id="GO:0043066">
    <property type="term" value="P:negative regulation of apoptotic process"/>
    <property type="evidence" value="ECO:0007669"/>
    <property type="project" value="TreeGrafter"/>
</dbReference>
<dbReference type="PROSITE" id="PS50050">
    <property type="entry name" value="TNFR_NGFR_2"/>
    <property type="match status" value="2"/>
</dbReference>
<protein>
    <submittedName>
        <fullName evidence="7">Uncharacterized protein fas</fullName>
    </submittedName>
</protein>
<evidence type="ECO:0000256" key="1">
    <source>
        <dbReference type="PROSITE-ProRule" id="PRU00206"/>
    </source>
</evidence>
<dbReference type="GeneID" id="105900818"/>
<dbReference type="Pfam" id="PF00020">
    <property type="entry name" value="TNFR_c6"/>
    <property type="match status" value="1"/>
</dbReference>
<feature type="domain" description="TNFR-Cys" evidence="5">
    <location>
        <begin position="73"/>
        <end position="116"/>
    </location>
</feature>
<dbReference type="PROSITE" id="PS00652">
    <property type="entry name" value="TNFR_NGFR_1"/>
    <property type="match status" value="1"/>
</dbReference>
<proteinExistence type="predicted"/>
<feature type="transmembrane region" description="Helical" evidence="2">
    <location>
        <begin position="168"/>
        <end position="187"/>
    </location>
</feature>
<feature type="repeat" description="TNFR-Cys" evidence="1">
    <location>
        <begin position="73"/>
        <end position="116"/>
    </location>
</feature>
<evidence type="ECO:0000259" key="4">
    <source>
        <dbReference type="PROSITE" id="PS50017"/>
    </source>
</evidence>
<evidence type="ECO:0000313" key="7">
    <source>
        <dbReference type="RefSeq" id="XP_042565565.1"/>
    </source>
</evidence>
<feature type="domain" description="TNFR-Cys" evidence="5">
    <location>
        <begin position="117"/>
        <end position="155"/>
    </location>
</feature>
<dbReference type="SMART" id="SM00208">
    <property type="entry name" value="TNFR"/>
    <property type="match status" value="3"/>
</dbReference>
<dbReference type="Proteomes" id="UP000515152">
    <property type="component" value="Chromosome 13"/>
</dbReference>
<dbReference type="GO" id="GO:0032872">
    <property type="term" value="P:regulation of stress-activated MAPK cascade"/>
    <property type="evidence" value="ECO:0007669"/>
    <property type="project" value="TreeGrafter"/>
</dbReference>
<feature type="domain" description="Death" evidence="4">
    <location>
        <begin position="231"/>
        <end position="301"/>
    </location>
</feature>
<reference evidence="7" key="1">
    <citation type="submission" date="2025-08" db="UniProtKB">
        <authorList>
            <consortium name="RefSeq"/>
        </authorList>
    </citation>
    <scope>IDENTIFICATION</scope>
</reference>
<dbReference type="InterPro" id="IPR001368">
    <property type="entry name" value="TNFR/NGFR_Cys_rich_reg"/>
</dbReference>
<dbReference type="CTD" id="355"/>
<dbReference type="PANTHER" id="PTHR46874:SF1">
    <property type="entry name" value="TUMOR NECROSIS FACTOR RECEPTOR SUPERFAMILY MEMBER 6"/>
    <property type="match status" value="1"/>
</dbReference>
<dbReference type="GO" id="GO:0005031">
    <property type="term" value="F:tumor necrosis factor receptor activity"/>
    <property type="evidence" value="ECO:0007669"/>
    <property type="project" value="TreeGrafter"/>
</dbReference>
<keyword evidence="6" id="KW-1185">Reference proteome</keyword>
<sequence length="311" mass="34806">MFRSGIWLRIFFIGLMVVILLVPFTHGDSRPKRQEGCEYGTYDYDGRTCCLCPRGFHVESHCTTSDPLSKCETCAPGTTYTAEANSLKTCHVCTGCNDKANLQAVRDCTVTTNVVCGCRDKHYCVEDNCMACLPCDLCEGKKVKTTCNTRNNTVCEEPDEGTKNTTGIVIGVVVCLLVLAGAAAFLWRRKKNSAKPRETPDTGSQEPLRAVYTGDLKPHVTDIVEHLSWKDMEKVALETGMKSVLVERHKQNNPGDEEQQVRSLLNAWIEEQGLNQASETFFKTLRKCKLNRKAEEIERVIREKRSLIDGV</sequence>
<dbReference type="RefSeq" id="XP_042565565.1">
    <property type="nucleotide sequence ID" value="XM_042709631.1"/>
</dbReference>
<dbReference type="GO" id="GO:0009897">
    <property type="term" value="C:external side of plasma membrane"/>
    <property type="evidence" value="ECO:0007669"/>
    <property type="project" value="TreeGrafter"/>
</dbReference>
<dbReference type="GO" id="GO:0097192">
    <property type="term" value="P:extrinsic apoptotic signaling pathway in absence of ligand"/>
    <property type="evidence" value="ECO:0007669"/>
    <property type="project" value="TreeGrafter"/>
</dbReference>
<dbReference type="InterPro" id="IPR000488">
    <property type="entry name" value="Death_dom"/>
</dbReference>
<dbReference type="PANTHER" id="PTHR46874">
    <property type="entry name" value="TUMOR NECROSIS FACTOR RECEPTOR SUPERFAMILY MEMBER 6"/>
    <property type="match status" value="1"/>
</dbReference>